<dbReference type="InterPro" id="IPR036068">
    <property type="entry name" value="Nicotinate_pribotase-like_C"/>
</dbReference>
<dbReference type="Proteomes" id="UP000324536">
    <property type="component" value="Chromosome"/>
</dbReference>
<keyword evidence="16" id="KW-1185">Reference proteome</keyword>
<protein>
    <recommendedName>
        <fullName evidence="11">Probable nicotinate-nucleotide pyrophosphorylase [carboxylating]</fullName>
        <ecNumber evidence="5">2.4.2.19</ecNumber>
    </recommendedName>
    <alternativeName>
        <fullName evidence="9">Quinolinate phosphoribosyltransferase [decarboxylating]</fullName>
    </alternativeName>
</protein>
<comment type="function">
    <text evidence="1">Involved in the catabolism of quinolinic acid (QA).</text>
</comment>
<dbReference type="KEGG" id="acek:FLP30_11510"/>
<proteinExistence type="inferred from homology"/>
<evidence type="ECO:0000256" key="4">
    <source>
        <dbReference type="ARBA" id="ARBA00011218"/>
    </source>
</evidence>
<dbReference type="PIRSF" id="PIRSF006250">
    <property type="entry name" value="NadC_ModD"/>
    <property type="match status" value="1"/>
</dbReference>
<dbReference type="InterPro" id="IPR013785">
    <property type="entry name" value="Aldolase_TIM"/>
</dbReference>
<dbReference type="GO" id="GO:0034213">
    <property type="term" value="P:quinolinate catabolic process"/>
    <property type="evidence" value="ECO:0007669"/>
    <property type="project" value="TreeGrafter"/>
</dbReference>
<keyword evidence="8 12" id="KW-0808">Transferase</keyword>
<sequence length="287" mass="30490">MPAQPFLPSIMWENTIRNALLEDLGIGGDLTTQALASPDCTMRAAFRARQDGVVAGLEGMRLAFTLLDPNTTVSYSTTDGTIVCAGDTLAYVEGKAAVVLGGERTALNILSHLSGIASVTRQIVDKVSHTKARVCCTRKTLPGLRAFQKYAVKAGGGHNHRYRLDDAILIKDNHLALCNGSITEALQKARAYAGHLVCIELEVDTLAQLEEALSCSVANTYLLDNMSIPELRQAVAMVSGRAVVEASGGITPDTAQEIAETGVDVLSMGWLTHSVKALDIGLDVEIA</sequence>
<evidence type="ECO:0000259" key="14">
    <source>
        <dbReference type="Pfam" id="PF02749"/>
    </source>
</evidence>
<dbReference type="OrthoDB" id="9782546at2"/>
<dbReference type="EMBL" id="CP043506">
    <property type="protein sequence ID" value="QEO18262.1"/>
    <property type="molecule type" value="Genomic_DNA"/>
</dbReference>
<dbReference type="RefSeq" id="WP_149279924.1">
    <property type="nucleotide sequence ID" value="NZ_CP043506.1"/>
</dbReference>
<evidence type="ECO:0000256" key="3">
    <source>
        <dbReference type="ARBA" id="ARBA00009400"/>
    </source>
</evidence>
<comment type="similarity">
    <text evidence="3 12">Belongs to the NadC/ModD family.</text>
</comment>
<dbReference type="Gene3D" id="3.20.20.70">
    <property type="entry name" value="Aldolase class I"/>
    <property type="match status" value="1"/>
</dbReference>
<dbReference type="InterPro" id="IPR022412">
    <property type="entry name" value="Quinolinate_PRibosylTrfase_N"/>
</dbReference>
<dbReference type="InterPro" id="IPR004393">
    <property type="entry name" value="NadC"/>
</dbReference>
<keyword evidence="7 12" id="KW-0328">Glycosyltransferase</keyword>
<organism evidence="15 16">
    <name type="scientific">Acetobacter vaccinii</name>
    <dbReference type="NCBI Taxonomy" id="2592655"/>
    <lineage>
        <taxon>Bacteria</taxon>
        <taxon>Pseudomonadati</taxon>
        <taxon>Pseudomonadota</taxon>
        <taxon>Alphaproteobacteria</taxon>
        <taxon>Acetobacterales</taxon>
        <taxon>Acetobacteraceae</taxon>
        <taxon>Acetobacter</taxon>
    </lineage>
</organism>
<feature type="domain" description="Quinolinate phosphoribosyl transferase N-terminal" evidence="14">
    <location>
        <begin position="29"/>
        <end position="114"/>
    </location>
</feature>
<dbReference type="PANTHER" id="PTHR32179">
    <property type="entry name" value="NICOTINATE-NUCLEOTIDE PYROPHOSPHORYLASE [CARBOXYLATING]"/>
    <property type="match status" value="1"/>
</dbReference>
<dbReference type="FunFam" id="3.90.1170.20:FF:000001">
    <property type="entry name" value="Nicotinate-nucleotide diphosphorylase (Carboxylating)"/>
    <property type="match status" value="1"/>
</dbReference>
<dbReference type="Pfam" id="PF02749">
    <property type="entry name" value="QRPTase_N"/>
    <property type="match status" value="1"/>
</dbReference>
<dbReference type="CDD" id="cd01572">
    <property type="entry name" value="QPRTase"/>
    <property type="match status" value="1"/>
</dbReference>
<evidence type="ECO:0000256" key="7">
    <source>
        <dbReference type="ARBA" id="ARBA00022676"/>
    </source>
</evidence>
<dbReference type="GO" id="GO:0004514">
    <property type="term" value="F:nicotinate-nucleotide diphosphorylase (carboxylating) activity"/>
    <property type="evidence" value="ECO:0007669"/>
    <property type="project" value="UniProtKB-EC"/>
</dbReference>
<dbReference type="GO" id="GO:0009435">
    <property type="term" value="P:NAD+ biosynthetic process"/>
    <property type="evidence" value="ECO:0007669"/>
    <property type="project" value="UniProtKB-UniPathway"/>
</dbReference>
<keyword evidence="6" id="KW-0662">Pyridine nucleotide biosynthesis</keyword>
<evidence type="ECO:0000256" key="1">
    <source>
        <dbReference type="ARBA" id="ARBA00003237"/>
    </source>
</evidence>
<dbReference type="SUPFAM" id="SSF54675">
    <property type="entry name" value="Nicotinate/Quinolinate PRTase N-terminal domain-like"/>
    <property type="match status" value="1"/>
</dbReference>
<dbReference type="Gene3D" id="3.90.1170.20">
    <property type="entry name" value="Quinolinate phosphoribosyl transferase, N-terminal domain"/>
    <property type="match status" value="1"/>
</dbReference>
<evidence type="ECO:0000259" key="13">
    <source>
        <dbReference type="Pfam" id="PF01729"/>
    </source>
</evidence>
<dbReference type="FunFam" id="3.20.20.70:FF:000030">
    <property type="entry name" value="Nicotinate-nucleotide pyrophosphorylase, carboxylating"/>
    <property type="match status" value="1"/>
</dbReference>
<evidence type="ECO:0000256" key="8">
    <source>
        <dbReference type="ARBA" id="ARBA00022679"/>
    </source>
</evidence>
<evidence type="ECO:0000256" key="9">
    <source>
        <dbReference type="ARBA" id="ARBA00033102"/>
    </source>
</evidence>
<dbReference type="AlphaFoldDB" id="A0A5C1YTN2"/>
<evidence type="ECO:0000256" key="6">
    <source>
        <dbReference type="ARBA" id="ARBA00022642"/>
    </source>
</evidence>
<feature type="domain" description="Quinolinate phosphoribosyl transferase C-terminal" evidence="13">
    <location>
        <begin position="116"/>
        <end position="283"/>
    </location>
</feature>
<dbReference type="UniPathway" id="UPA00253">
    <property type="reaction ID" value="UER00331"/>
</dbReference>
<accession>A0A5C1YTN2</accession>
<dbReference type="InterPro" id="IPR002638">
    <property type="entry name" value="Quinolinate_PRibosylTrfase_C"/>
</dbReference>
<name>A0A5C1YTN2_9PROT</name>
<dbReference type="InterPro" id="IPR027277">
    <property type="entry name" value="NadC/ModD"/>
</dbReference>
<evidence type="ECO:0000256" key="11">
    <source>
        <dbReference type="ARBA" id="ARBA00069173"/>
    </source>
</evidence>
<evidence type="ECO:0000313" key="16">
    <source>
        <dbReference type="Proteomes" id="UP000324536"/>
    </source>
</evidence>
<dbReference type="EC" id="2.4.2.19" evidence="5"/>
<gene>
    <name evidence="15" type="primary">nadC</name>
    <name evidence="15" type="ORF">FLP30_11510</name>
</gene>
<dbReference type="InterPro" id="IPR037128">
    <property type="entry name" value="Quinolinate_PRibosylTase_N_sf"/>
</dbReference>
<reference evidence="15 16" key="1">
    <citation type="submission" date="2019-09" db="EMBL/GenBank/DDBJ databases">
        <title>Genome sequencing of strain KACC 21233.</title>
        <authorList>
            <person name="Heo J."/>
            <person name="Kim S.-J."/>
            <person name="Kim J.-S."/>
            <person name="Hong S.-B."/>
            <person name="Kwon S.-W."/>
        </authorList>
    </citation>
    <scope>NUCLEOTIDE SEQUENCE [LARGE SCALE GENOMIC DNA]</scope>
    <source>
        <strain evidence="15 16">KACC 21233</strain>
    </source>
</reference>
<evidence type="ECO:0000256" key="5">
    <source>
        <dbReference type="ARBA" id="ARBA00011944"/>
    </source>
</evidence>
<comment type="pathway">
    <text evidence="2">Cofactor biosynthesis; NAD(+) biosynthesis; nicotinate D-ribonucleotide from quinolinate: step 1/1.</text>
</comment>
<comment type="catalytic activity">
    <reaction evidence="10">
        <text>nicotinate beta-D-ribonucleotide + CO2 + diphosphate = quinolinate + 5-phospho-alpha-D-ribose 1-diphosphate + 2 H(+)</text>
        <dbReference type="Rhea" id="RHEA:12733"/>
        <dbReference type="ChEBI" id="CHEBI:15378"/>
        <dbReference type="ChEBI" id="CHEBI:16526"/>
        <dbReference type="ChEBI" id="CHEBI:29959"/>
        <dbReference type="ChEBI" id="CHEBI:33019"/>
        <dbReference type="ChEBI" id="CHEBI:57502"/>
        <dbReference type="ChEBI" id="CHEBI:58017"/>
        <dbReference type="EC" id="2.4.2.19"/>
    </reaction>
</comment>
<dbReference type="Pfam" id="PF01729">
    <property type="entry name" value="QRPTase_C"/>
    <property type="match status" value="1"/>
</dbReference>
<dbReference type="PANTHER" id="PTHR32179:SF3">
    <property type="entry name" value="NICOTINATE-NUCLEOTIDE PYROPHOSPHORYLASE [CARBOXYLATING]"/>
    <property type="match status" value="1"/>
</dbReference>
<dbReference type="GO" id="GO:0005737">
    <property type="term" value="C:cytoplasm"/>
    <property type="evidence" value="ECO:0007669"/>
    <property type="project" value="TreeGrafter"/>
</dbReference>
<dbReference type="SUPFAM" id="SSF51690">
    <property type="entry name" value="Nicotinate/Quinolinate PRTase C-terminal domain-like"/>
    <property type="match status" value="1"/>
</dbReference>
<evidence type="ECO:0000256" key="12">
    <source>
        <dbReference type="PIRNR" id="PIRNR006250"/>
    </source>
</evidence>
<evidence type="ECO:0000256" key="2">
    <source>
        <dbReference type="ARBA" id="ARBA00004893"/>
    </source>
</evidence>
<dbReference type="NCBIfam" id="TIGR00078">
    <property type="entry name" value="nadC"/>
    <property type="match status" value="1"/>
</dbReference>
<evidence type="ECO:0000313" key="15">
    <source>
        <dbReference type="EMBL" id="QEO18262.1"/>
    </source>
</evidence>
<comment type="subunit">
    <text evidence="4">Hexamer formed by 3 homodimers.</text>
</comment>
<evidence type="ECO:0000256" key="10">
    <source>
        <dbReference type="ARBA" id="ARBA00047445"/>
    </source>
</evidence>